<feature type="transmembrane region" description="Helical" evidence="1">
    <location>
        <begin position="48"/>
        <end position="64"/>
    </location>
</feature>
<dbReference type="RefSeq" id="WP_012068013.1">
    <property type="nucleotide sequence ID" value="NZ_JACDUL010000004.1"/>
</dbReference>
<sequence length="125" mass="14396">MNFESKNTDIEFNMSKRVFFKCIKYVLMIIGIYGVLSLLKVIYFNENIAIGIFGVGVIGSRIYGDYQERKYRKKHGLWYSKVRVNYSDGNSEEMDLLERIDDSLLVDKLVHAGNKGLSVSVEVIK</sequence>
<accession>A0A7J9PJG6</accession>
<keyword evidence="1" id="KW-0812">Transmembrane</keyword>
<organism evidence="2 3">
    <name type="scientific">Methanococcus maripaludis</name>
    <name type="common">Methanococcus deltae</name>
    <dbReference type="NCBI Taxonomy" id="39152"/>
    <lineage>
        <taxon>Archaea</taxon>
        <taxon>Methanobacteriati</taxon>
        <taxon>Methanobacteriota</taxon>
        <taxon>Methanomada group</taxon>
        <taxon>Methanococci</taxon>
        <taxon>Methanococcales</taxon>
        <taxon>Methanococcaceae</taxon>
        <taxon>Methanococcus</taxon>
    </lineage>
</organism>
<dbReference type="Proteomes" id="UP000533207">
    <property type="component" value="Unassembled WGS sequence"/>
</dbReference>
<comment type="caution">
    <text evidence="2">The sequence shown here is derived from an EMBL/GenBank/DDBJ whole genome shotgun (WGS) entry which is preliminary data.</text>
</comment>
<dbReference type="EMBL" id="JACDUL010000004">
    <property type="protein sequence ID" value="MBA2862924.1"/>
    <property type="molecule type" value="Genomic_DNA"/>
</dbReference>
<reference evidence="2 3" key="1">
    <citation type="submission" date="2020-07" db="EMBL/GenBank/DDBJ databases">
        <title>Genomic Encyclopedia of Type Strains, Phase IV (KMG-V): Genome sequencing to study the core and pangenomes of soil and plant-associated prokaryotes.</title>
        <authorList>
            <person name="Whitman W."/>
        </authorList>
    </citation>
    <scope>NUCLEOTIDE SEQUENCE [LARGE SCALE GENOMIC DNA]</scope>
    <source>
        <strain evidence="2 3">C8</strain>
    </source>
</reference>
<proteinExistence type="predicted"/>
<evidence type="ECO:0000313" key="3">
    <source>
        <dbReference type="Proteomes" id="UP000533207"/>
    </source>
</evidence>
<feature type="transmembrane region" description="Helical" evidence="1">
    <location>
        <begin position="22"/>
        <end position="42"/>
    </location>
</feature>
<keyword evidence="1" id="KW-1133">Transmembrane helix</keyword>
<evidence type="ECO:0000313" key="2">
    <source>
        <dbReference type="EMBL" id="MBA2862924.1"/>
    </source>
</evidence>
<evidence type="ECO:0000256" key="1">
    <source>
        <dbReference type="SAM" id="Phobius"/>
    </source>
</evidence>
<gene>
    <name evidence="2" type="ORF">HNP90_001821</name>
</gene>
<name>A0A7J9PJG6_METMI</name>
<dbReference type="AlphaFoldDB" id="A0A7J9PJG6"/>
<keyword evidence="1" id="KW-0472">Membrane</keyword>
<protein>
    <submittedName>
        <fullName evidence="2">Uncharacterized protein</fullName>
    </submittedName>
</protein>